<evidence type="ECO:0000313" key="3">
    <source>
        <dbReference type="Proteomes" id="UP000286134"/>
    </source>
</evidence>
<feature type="region of interest" description="Disordered" evidence="1">
    <location>
        <begin position="870"/>
        <end position="889"/>
    </location>
</feature>
<feature type="compositionally biased region" description="Polar residues" evidence="1">
    <location>
        <begin position="182"/>
        <end position="191"/>
    </location>
</feature>
<evidence type="ECO:0000256" key="1">
    <source>
        <dbReference type="SAM" id="MobiDB-lite"/>
    </source>
</evidence>
<dbReference type="AlphaFoldDB" id="A0A420I1W9"/>
<proteinExistence type="predicted"/>
<feature type="compositionally biased region" description="Basic and acidic residues" evidence="1">
    <location>
        <begin position="211"/>
        <end position="227"/>
    </location>
</feature>
<feature type="compositionally biased region" description="Acidic residues" evidence="1">
    <location>
        <begin position="459"/>
        <end position="474"/>
    </location>
</feature>
<feature type="compositionally biased region" description="Polar residues" evidence="1">
    <location>
        <begin position="258"/>
        <end position="267"/>
    </location>
</feature>
<dbReference type="Proteomes" id="UP000286134">
    <property type="component" value="Unassembled WGS sequence"/>
</dbReference>
<name>A0A420I1W9_9PEZI</name>
<feature type="compositionally biased region" description="Polar residues" evidence="1">
    <location>
        <begin position="298"/>
        <end position="307"/>
    </location>
</feature>
<dbReference type="PANTHER" id="PTHR42068:SF1">
    <property type="entry name" value="YALI0B18964P"/>
    <property type="match status" value="1"/>
</dbReference>
<accession>A0A420I1W9</accession>
<feature type="compositionally biased region" description="Polar residues" evidence="1">
    <location>
        <begin position="346"/>
        <end position="403"/>
    </location>
</feature>
<evidence type="ECO:0000313" key="2">
    <source>
        <dbReference type="EMBL" id="RKF63688.1"/>
    </source>
</evidence>
<dbReference type="EMBL" id="MCFK01002412">
    <property type="protein sequence ID" value="RKF63688.1"/>
    <property type="molecule type" value="Genomic_DNA"/>
</dbReference>
<sequence length="889" mass="98275">MPKFPKGFGRRKTILPSGDITEKPPPVVEQSFKVFDRSERAGKSFDAGIRFSRTTHSISGRTNTVQIEDDNLFENTGSNHSSGASNTLTSVTDNSSRLSAVSTVPSSTDNTQGQEWTSPHDKPFTDIPPPPAPRKSTTFSLKNAGYAMSWGKAKSSTSKDLPPSPIDRSDDEGNGVKLGPETATSITSTTVPPKCYERDSEHNYSQIIPTYERRVNSGLEIGRKDSNQDSSLSRYQIRAHPIPLDLQKSKKIERFTDTWSGQRSSQGLIAGASLSPVASRHSPRSPLAPPNIPPRDTSPATSTTSENRYTKHSENDTRCRSVSQERRPNNETHLNPYDEDAKLLQDSINASRQLNEQASDAQGDWTTRPSSRQQNAGRWTSESYQSGENISRENTLSNENMFDSSIEDRANLAQRYQERSVSPPKSRTPYTKVMTPAQFERYKQDQERLRRNGEIKSEDDGDDEGYEDDGDDEHELEKAKAVARQRRKQEAHMAVYRQQMMKVIGEPSSNNTDRPNIFSTQSSPNLTTIGKVDDTEEEDEEIPLGILQAHGFPSKNKPPSLRTNSQNFSVKVSSSSGTSSGITDPRLPVFARNLPQDPYYGSGIVRSMQRESMAFSGGSPANSGGIKGLPPGGLVGVIATEERTRAMRRGSPIPQGDFIAQAPPVTIGVGQNINESPGGMMNSGITPNSAIPPMIITPGDQAQMQMTQQMQQFMQMQMNFMQMMSQGRPQSASLPQTPIEVPRPASAQMHQRSQTMMNQNSVPWLNRASTYAPSTYGVNNYAPSIAPSERSNVGLPGRYRAVSQVPSKNDHGTRASSICGALQAWEGKNANRTSTTIIPVKTKIDHVSDEDEDEAWEKLTKKKKEKKSVWRTKKERDPNGLKEMLNFLN</sequence>
<feature type="compositionally biased region" description="Polar residues" evidence="1">
    <location>
        <begin position="73"/>
        <end position="117"/>
    </location>
</feature>
<dbReference type="OrthoDB" id="5396252at2759"/>
<feature type="region of interest" description="Disordered" evidence="1">
    <location>
        <begin position="70"/>
        <end position="235"/>
    </location>
</feature>
<feature type="region of interest" description="Disordered" evidence="1">
    <location>
        <begin position="1"/>
        <end position="25"/>
    </location>
</feature>
<reference evidence="2 3" key="1">
    <citation type="journal article" date="2018" name="BMC Genomics">
        <title>Comparative genome analyses reveal sequence features reflecting distinct modes of host-adaptation between dicot and monocot powdery mildew.</title>
        <authorList>
            <person name="Wu Y."/>
            <person name="Ma X."/>
            <person name="Pan Z."/>
            <person name="Kale S.D."/>
            <person name="Song Y."/>
            <person name="King H."/>
            <person name="Zhang Q."/>
            <person name="Presley C."/>
            <person name="Deng X."/>
            <person name="Wei C.I."/>
            <person name="Xiao S."/>
        </authorList>
    </citation>
    <scope>NUCLEOTIDE SEQUENCE [LARGE SCALE GENOMIC DNA]</scope>
    <source>
        <strain evidence="2">UMSG2</strain>
    </source>
</reference>
<gene>
    <name evidence="2" type="ORF">OnM2_024046</name>
</gene>
<organism evidence="2 3">
    <name type="scientific">Erysiphe neolycopersici</name>
    <dbReference type="NCBI Taxonomy" id="212602"/>
    <lineage>
        <taxon>Eukaryota</taxon>
        <taxon>Fungi</taxon>
        <taxon>Dikarya</taxon>
        <taxon>Ascomycota</taxon>
        <taxon>Pezizomycotina</taxon>
        <taxon>Leotiomycetes</taxon>
        <taxon>Erysiphales</taxon>
        <taxon>Erysiphaceae</taxon>
        <taxon>Erysiphe</taxon>
    </lineage>
</organism>
<feature type="compositionally biased region" description="Basic and acidic residues" evidence="1">
    <location>
        <begin position="308"/>
        <end position="330"/>
    </location>
</feature>
<feature type="region of interest" description="Disordered" evidence="1">
    <location>
        <begin position="258"/>
        <end position="476"/>
    </location>
</feature>
<dbReference type="PANTHER" id="PTHR42068">
    <property type="entry name" value="YALI0B18964P"/>
    <property type="match status" value="1"/>
</dbReference>
<dbReference type="STRING" id="212602.A0A420I1W9"/>
<protein>
    <submittedName>
        <fullName evidence="2">Uncharacterized protein</fullName>
    </submittedName>
</protein>
<comment type="caution">
    <text evidence="2">The sequence shown here is derived from an EMBL/GenBank/DDBJ whole genome shotgun (WGS) entry which is preliminary data.</text>
</comment>
<keyword evidence="3" id="KW-1185">Reference proteome</keyword>
<feature type="compositionally biased region" description="Basic and acidic residues" evidence="1">
    <location>
        <begin position="440"/>
        <end position="458"/>
    </location>
</feature>
<feature type="compositionally biased region" description="Polar residues" evidence="1">
    <location>
        <begin position="419"/>
        <end position="429"/>
    </location>
</feature>